<sequence>MGSTTTTDEIESDNRLQELKAFDETKVGVKGLVDKGILKIPTLFHNPPRNFSKATNSTNTKHTIPVIDFTNIGKDPNARQEIISKVREASEKWGFFQVVNHGIPLNVLQDMKEGVLRFHEQDTEVKKEMYIILEYGRHVMKLGMELLELLSEIFGLDPHHLKNMDCYKGNVLLGHYYPPCPEPELTMGAAAHCDPNILTVLLLDHIGGLQILHQDKWIDVPLIPESLVINIGDVMQVA</sequence>
<dbReference type="InterPro" id="IPR026992">
    <property type="entry name" value="DIOX_N"/>
</dbReference>
<dbReference type="Proteomes" id="UP000242715">
    <property type="component" value="Unassembled WGS sequence"/>
</dbReference>
<dbReference type="OrthoDB" id="288590at2759"/>
<dbReference type="InterPro" id="IPR044861">
    <property type="entry name" value="IPNS-like_FE2OG_OXY"/>
</dbReference>
<evidence type="ECO:0000256" key="5">
    <source>
        <dbReference type="RuleBase" id="RU003682"/>
    </source>
</evidence>
<dbReference type="InterPro" id="IPR005123">
    <property type="entry name" value="Oxoglu/Fe-dep_dioxygenase_dom"/>
</dbReference>
<keyword evidence="4 5" id="KW-0408">Iron</keyword>
<proteinExistence type="inferred from homology"/>
<keyword evidence="3 5" id="KW-0560">Oxidoreductase</keyword>
<dbReference type="Pfam" id="PF03171">
    <property type="entry name" value="2OG-FeII_Oxy"/>
    <property type="match status" value="1"/>
</dbReference>
<dbReference type="PANTHER" id="PTHR10209">
    <property type="entry name" value="OXIDOREDUCTASE, 2OG-FE II OXYGENASE FAMILY PROTEIN"/>
    <property type="match status" value="1"/>
</dbReference>
<organism evidence="7 8">
    <name type="scientific">Trifolium subterraneum</name>
    <name type="common">Subterranean clover</name>
    <dbReference type="NCBI Taxonomy" id="3900"/>
    <lineage>
        <taxon>Eukaryota</taxon>
        <taxon>Viridiplantae</taxon>
        <taxon>Streptophyta</taxon>
        <taxon>Embryophyta</taxon>
        <taxon>Tracheophyta</taxon>
        <taxon>Spermatophyta</taxon>
        <taxon>Magnoliopsida</taxon>
        <taxon>eudicotyledons</taxon>
        <taxon>Gunneridae</taxon>
        <taxon>Pentapetalae</taxon>
        <taxon>rosids</taxon>
        <taxon>fabids</taxon>
        <taxon>Fabales</taxon>
        <taxon>Fabaceae</taxon>
        <taxon>Papilionoideae</taxon>
        <taxon>50 kb inversion clade</taxon>
        <taxon>NPAAA clade</taxon>
        <taxon>Hologalegina</taxon>
        <taxon>IRL clade</taxon>
        <taxon>Trifolieae</taxon>
        <taxon>Trifolium</taxon>
    </lineage>
</organism>
<dbReference type="Pfam" id="PF14226">
    <property type="entry name" value="DIOX_N"/>
    <property type="match status" value="1"/>
</dbReference>
<dbReference type="PANTHER" id="PTHR10209:SF859">
    <property type="entry name" value="OS03G0690500 PROTEIN"/>
    <property type="match status" value="1"/>
</dbReference>
<evidence type="ECO:0000256" key="3">
    <source>
        <dbReference type="ARBA" id="ARBA00023002"/>
    </source>
</evidence>
<reference evidence="8" key="1">
    <citation type="journal article" date="2017" name="Front. Plant Sci.">
        <title>Climate Clever Clovers: New Paradigm to Reduce the Environmental Footprint of Ruminants by Breeding Low Methanogenic Forages Utilizing Haplotype Variation.</title>
        <authorList>
            <person name="Kaur P."/>
            <person name="Appels R."/>
            <person name="Bayer P.E."/>
            <person name="Keeble-Gagnere G."/>
            <person name="Wang J."/>
            <person name="Hirakawa H."/>
            <person name="Shirasawa K."/>
            <person name="Vercoe P."/>
            <person name="Stefanova K."/>
            <person name="Durmic Z."/>
            <person name="Nichols P."/>
            <person name="Revell C."/>
            <person name="Isobe S.N."/>
            <person name="Edwards D."/>
            <person name="Erskine W."/>
        </authorList>
    </citation>
    <scope>NUCLEOTIDE SEQUENCE [LARGE SCALE GENOMIC DNA]</scope>
    <source>
        <strain evidence="8">cv. Daliak</strain>
    </source>
</reference>
<feature type="domain" description="Fe2OG dioxygenase" evidence="6">
    <location>
        <begin position="168"/>
        <end position="238"/>
    </location>
</feature>
<accession>A0A2Z6M517</accession>
<dbReference type="AlphaFoldDB" id="A0A2Z6M517"/>
<dbReference type="InterPro" id="IPR027443">
    <property type="entry name" value="IPNS-like_sf"/>
</dbReference>
<dbReference type="EMBL" id="DF973332">
    <property type="protein sequence ID" value="GAU26308.1"/>
    <property type="molecule type" value="Genomic_DNA"/>
</dbReference>
<evidence type="ECO:0000256" key="2">
    <source>
        <dbReference type="ARBA" id="ARBA00022723"/>
    </source>
</evidence>
<evidence type="ECO:0000259" key="6">
    <source>
        <dbReference type="PROSITE" id="PS51471"/>
    </source>
</evidence>
<evidence type="ECO:0000313" key="8">
    <source>
        <dbReference type="Proteomes" id="UP000242715"/>
    </source>
</evidence>
<protein>
    <recommendedName>
        <fullName evidence="6">Fe2OG dioxygenase domain-containing protein</fullName>
    </recommendedName>
</protein>
<comment type="similarity">
    <text evidence="1 5">Belongs to the iron/ascorbate-dependent oxidoreductase family.</text>
</comment>
<dbReference type="PROSITE" id="PS51471">
    <property type="entry name" value="FE2OG_OXY"/>
    <property type="match status" value="1"/>
</dbReference>
<dbReference type="SUPFAM" id="SSF51197">
    <property type="entry name" value="Clavaminate synthase-like"/>
    <property type="match status" value="1"/>
</dbReference>
<dbReference type="GO" id="GO:0046872">
    <property type="term" value="F:metal ion binding"/>
    <property type="evidence" value="ECO:0007669"/>
    <property type="project" value="UniProtKB-KW"/>
</dbReference>
<keyword evidence="8" id="KW-1185">Reference proteome</keyword>
<keyword evidence="2 5" id="KW-0479">Metal-binding</keyword>
<dbReference type="GO" id="GO:0051213">
    <property type="term" value="F:dioxygenase activity"/>
    <property type="evidence" value="ECO:0007669"/>
    <property type="project" value="UniProtKB-ARBA"/>
</dbReference>
<evidence type="ECO:0000313" key="7">
    <source>
        <dbReference type="EMBL" id="GAU26308.1"/>
    </source>
</evidence>
<gene>
    <name evidence="7" type="ORF">TSUD_56060</name>
</gene>
<evidence type="ECO:0000256" key="4">
    <source>
        <dbReference type="ARBA" id="ARBA00023004"/>
    </source>
</evidence>
<name>A0A2Z6M517_TRISU</name>
<dbReference type="Gene3D" id="2.60.120.330">
    <property type="entry name" value="B-lactam Antibiotic, Isopenicillin N Synthase, Chain"/>
    <property type="match status" value="2"/>
</dbReference>
<evidence type="ECO:0000256" key="1">
    <source>
        <dbReference type="ARBA" id="ARBA00008056"/>
    </source>
</evidence>